<feature type="domain" description="Rhodopsin" evidence="3">
    <location>
        <begin position="54"/>
        <end position="290"/>
    </location>
</feature>
<feature type="transmembrane region" description="Helical" evidence="2">
    <location>
        <begin position="38"/>
        <end position="57"/>
    </location>
</feature>
<proteinExistence type="predicted"/>
<keyword evidence="5" id="KW-1185">Reference proteome</keyword>
<evidence type="ECO:0000259" key="3">
    <source>
        <dbReference type="Pfam" id="PF20684"/>
    </source>
</evidence>
<evidence type="ECO:0000256" key="1">
    <source>
        <dbReference type="SAM" id="MobiDB-lite"/>
    </source>
</evidence>
<evidence type="ECO:0000313" key="5">
    <source>
        <dbReference type="Proteomes" id="UP000298138"/>
    </source>
</evidence>
<dbReference type="PANTHER" id="PTHR39614:SF2">
    <property type="entry name" value="INTEGRAL MEMBRANE PROTEIN"/>
    <property type="match status" value="1"/>
</dbReference>
<organism evidence="4 5">
    <name type="scientific">Ascodesmis nigricans</name>
    <dbReference type="NCBI Taxonomy" id="341454"/>
    <lineage>
        <taxon>Eukaryota</taxon>
        <taxon>Fungi</taxon>
        <taxon>Dikarya</taxon>
        <taxon>Ascomycota</taxon>
        <taxon>Pezizomycotina</taxon>
        <taxon>Pezizomycetes</taxon>
        <taxon>Pezizales</taxon>
        <taxon>Ascodesmidaceae</taxon>
        <taxon>Ascodesmis</taxon>
    </lineage>
</organism>
<dbReference type="Pfam" id="PF20684">
    <property type="entry name" value="Fung_rhodopsin"/>
    <property type="match status" value="1"/>
</dbReference>
<sequence>MGSLPPPLFSSLTIRDLTTVTPRKVSITDDNRGPIVNIINWLCIVTTILAVLTRVVLRLTTAKGVHKDDWAALAAMIFAIAHTATISSQVSHGLGRRQATLTSSQLENYQKTGYASELLFLLGLALSKISTTLLLHTLAAIKSWRLATQHFLTSLLLWSLISLFCIAFQCRPPQPWSILNLHNTCFHQRAFWGVFTAIDLLQELFLVITPILLVRNLHMAVTHKLVVIFAFSFRLLVMIFSLLRYTAYLGLHDGREDTTFAGVDYAVFSHVAVCVSITVSCVPFLKSVMENLQTGLIANHGQHGLWAQKGTGSSGANHGSGSYQMRAMKSGKGSCGASLPASQVAGQGPREVEAGKTVPSTATVKRVKPMLADDEVVCGGERLRICVEDRVEVTTIGEEEGGEGDEGDEESLSGSERRILGRGNRALVSGGGRM</sequence>
<feature type="transmembrane region" description="Helical" evidence="2">
    <location>
        <begin position="151"/>
        <end position="170"/>
    </location>
</feature>
<feature type="region of interest" description="Disordered" evidence="1">
    <location>
        <begin position="338"/>
        <end position="358"/>
    </location>
</feature>
<dbReference type="OrthoDB" id="3918601at2759"/>
<dbReference type="PANTHER" id="PTHR39614">
    <property type="entry name" value="INTEGRAL MEMBRANE PROTEIN"/>
    <property type="match status" value="1"/>
</dbReference>
<dbReference type="InParanoid" id="A0A4S2MNB1"/>
<dbReference type="EMBL" id="ML220140">
    <property type="protein sequence ID" value="TGZ78572.1"/>
    <property type="molecule type" value="Genomic_DNA"/>
</dbReference>
<gene>
    <name evidence="4" type="ORF">EX30DRAFT_136415</name>
</gene>
<feature type="transmembrane region" description="Helical" evidence="2">
    <location>
        <begin position="190"/>
        <end position="213"/>
    </location>
</feature>
<keyword evidence="2" id="KW-1133">Transmembrane helix</keyword>
<name>A0A4S2MNB1_9PEZI</name>
<keyword evidence="2" id="KW-0472">Membrane</keyword>
<reference evidence="4 5" key="1">
    <citation type="submission" date="2019-04" db="EMBL/GenBank/DDBJ databases">
        <title>Comparative genomics and transcriptomics to analyze fruiting body development in filamentous ascomycetes.</title>
        <authorList>
            <consortium name="DOE Joint Genome Institute"/>
            <person name="Lutkenhaus R."/>
            <person name="Traeger S."/>
            <person name="Breuer J."/>
            <person name="Kuo A."/>
            <person name="Lipzen A."/>
            <person name="Pangilinan J."/>
            <person name="Dilworth D."/>
            <person name="Sandor L."/>
            <person name="Poggeler S."/>
            <person name="Barry K."/>
            <person name="Grigoriev I.V."/>
            <person name="Nowrousian M."/>
        </authorList>
    </citation>
    <scope>NUCLEOTIDE SEQUENCE [LARGE SCALE GENOMIC DNA]</scope>
    <source>
        <strain evidence="4 5">CBS 389.68</strain>
    </source>
</reference>
<dbReference type="STRING" id="341454.A0A4S2MNB1"/>
<accession>A0A4S2MNB1</accession>
<dbReference type="InterPro" id="IPR049326">
    <property type="entry name" value="Rhodopsin_dom_fungi"/>
</dbReference>
<keyword evidence="2" id="KW-0812">Transmembrane</keyword>
<feature type="region of interest" description="Disordered" evidence="1">
    <location>
        <begin position="396"/>
        <end position="434"/>
    </location>
</feature>
<feature type="transmembrane region" description="Helical" evidence="2">
    <location>
        <begin position="69"/>
        <end position="87"/>
    </location>
</feature>
<feature type="transmembrane region" description="Helical" evidence="2">
    <location>
        <begin position="265"/>
        <end position="285"/>
    </location>
</feature>
<evidence type="ECO:0000313" key="4">
    <source>
        <dbReference type="EMBL" id="TGZ78572.1"/>
    </source>
</evidence>
<feature type="compositionally biased region" description="Acidic residues" evidence="1">
    <location>
        <begin position="397"/>
        <end position="411"/>
    </location>
</feature>
<dbReference type="Proteomes" id="UP000298138">
    <property type="component" value="Unassembled WGS sequence"/>
</dbReference>
<dbReference type="AlphaFoldDB" id="A0A4S2MNB1"/>
<feature type="transmembrane region" description="Helical" evidence="2">
    <location>
        <begin position="118"/>
        <end position="139"/>
    </location>
</feature>
<evidence type="ECO:0000256" key="2">
    <source>
        <dbReference type="SAM" id="Phobius"/>
    </source>
</evidence>
<feature type="transmembrane region" description="Helical" evidence="2">
    <location>
        <begin position="225"/>
        <end position="245"/>
    </location>
</feature>
<protein>
    <recommendedName>
        <fullName evidence="3">Rhodopsin domain-containing protein</fullName>
    </recommendedName>
</protein>